<sequence>MKPHLLFAVLLPLSTPAPSPPAPSPPPPNVLLIISDDLRSELSGIPGISSSPPSLPLTPNLATLATSPTSTVFTHAYAQQALCGPSRNSFLSGRRPQTTKAYNFVNDFRETGPDWTTLPQLFKNHNYTTVGTGKTFHPGLPPDNDMPQSWDARMSDGTWEPYMYPTEDACPNHTSWCTTTNTTDLEDTKTLTSAKNLLRNVTSLPSQDPFFLAVGFRKPHLQWRVPEHIMDLYPPISEVSLPKHPTLPADAPDLAFHMAVDDFLLEFEDVEACGSHDFSRYNQSMDELCVRAWRRAYYAAVTYMDECVGELLAELDAVGAADNTVVAFFGDHGWHLGDLGMWEKFSNFEVATRTPLIFRRPPSWTTGASTVTAPVELVDVYRTLADLAGLEVPANESAAVDGVSLRPLMEGVGGEERLAFSQFPRCADGVNYAELPLSDDDAKVWDVYNGGDAPSRKHQVTGLPLWKLTNCNGIVAEDFDAMGLSVRSSEYRMTLWYSWEGGGVDWDADLMGAELYDHRGEDVDIFNGDGAEVTNLASDPDYAHVVADLTRALELQFRTE</sequence>
<keyword evidence="5" id="KW-0378">Hydrolase</keyword>
<evidence type="ECO:0000256" key="5">
    <source>
        <dbReference type="ARBA" id="ARBA00022801"/>
    </source>
</evidence>
<dbReference type="Pfam" id="PF00884">
    <property type="entry name" value="Sulfatase"/>
    <property type="match status" value="1"/>
</dbReference>
<organism evidence="9 10">
    <name type="scientific">Tetraparma gracilis</name>
    <dbReference type="NCBI Taxonomy" id="2962635"/>
    <lineage>
        <taxon>Eukaryota</taxon>
        <taxon>Sar</taxon>
        <taxon>Stramenopiles</taxon>
        <taxon>Ochrophyta</taxon>
        <taxon>Bolidophyceae</taxon>
        <taxon>Parmales</taxon>
        <taxon>Triparmaceae</taxon>
        <taxon>Tetraparma</taxon>
    </lineage>
</organism>
<evidence type="ECO:0000313" key="9">
    <source>
        <dbReference type="EMBL" id="GMI39072.1"/>
    </source>
</evidence>
<name>A0ABQ6N2H8_9STRA</name>
<dbReference type="InterPro" id="IPR000917">
    <property type="entry name" value="Sulfatase_N"/>
</dbReference>
<keyword evidence="3" id="KW-0479">Metal-binding</keyword>
<accession>A0ABQ6N2H8</accession>
<evidence type="ECO:0000256" key="2">
    <source>
        <dbReference type="ARBA" id="ARBA00008779"/>
    </source>
</evidence>
<evidence type="ECO:0000256" key="4">
    <source>
        <dbReference type="ARBA" id="ARBA00022729"/>
    </source>
</evidence>
<evidence type="ECO:0000256" key="3">
    <source>
        <dbReference type="ARBA" id="ARBA00022723"/>
    </source>
</evidence>
<comment type="cofactor">
    <cofactor evidence="1">
        <name>Ca(2+)</name>
        <dbReference type="ChEBI" id="CHEBI:29108"/>
    </cofactor>
</comment>
<keyword evidence="6" id="KW-0106">Calcium</keyword>
<evidence type="ECO:0000313" key="10">
    <source>
        <dbReference type="Proteomes" id="UP001165060"/>
    </source>
</evidence>
<proteinExistence type="inferred from homology"/>
<comment type="similarity">
    <text evidence="2">Belongs to the sulfatase family.</text>
</comment>
<dbReference type="PANTHER" id="PTHR45953">
    <property type="entry name" value="IDURONATE 2-SULFATASE"/>
    <property type="match status" value="1"/>
</dbReference>
<evidence type="ECO:0000256" key="6">
    <source>
        <dbReference type="ARBA" id="ARBA00022837"/>
    </source>
</evidence>
<reference evidence="9 10" key="1">
    <citation type="journal article" date="2023" name="Commun. Biol.">
        <title>Genome analysis of Parmales, the sister group of diatoms, reveals the evolutionary specialization of diatoms from phago-mixotrophs to photoautotrophs.</title>
        <authorList>
            <person name="Ban H."/>
            <person name="Sato S."/>
            <person name="Yoshikawa S."/>
            <person name="Yamada K."/>
            <person name="Nakamura Y."/>
            <person name="Ichinomiya M."/>
            <person name="Sato N."/>
            <person name="Blanc-Mathieu R."/>
            <person name="Endo H."/>
            <person name="Kuwata A."/>
            <person name="Ogata H."/>
        </authorList>
    </citation>
    <scope>NUCLEOTIDE SEQUENCE [LARGE SCALE GENOMIC DNA]</scope>
</reference>
<evidence type="ECO:0000256" key="7">
    <source>
        <dbReference type="SAM" id="SignalP"/>
    </source>
</evidence>
<feature type="chain" id="PRO_5045598757" description="Sulfatase N-terminal domain-containing protein" evidence="7">
    <location>
        <begin position="17"/>
        <end position="560"/>
    </location>
</feature>
<dbReference type="Proteomes" id="UP001165060">
    <property type="component" value="Unassembled WGS sequence"/>
</dbReference>
<keyword evidence="10" id="KW-1185">Reference proteome</keyword>
<dbReference type="Gene3D" id="3.40.720.10">
    <property type="entry name" value="Alkaline Phosphatase, subunit A"/>
    <property type="match status" value="1"/>
</dbReference>
<comment type="caution">
    <text evidence="9">The sequence shown here is derived from an EMBL/GenBank/DDBJ whole genome shotgun (WGS) entry which is preliminary data.</text>
</comment>
<dbReference type="InterPro" id="IPR017850">
    <property type="entry name" value="Alkaline_phosphatase_core_sf"/>
</dbReference>
<dbReference type="InterPro" id="IPR035874">
    <property type="entry name" value="IDS"/>
</dbReference>
<dbReference type="SUPFAM" id="SSF53649">
    <property type="entry name" value="Alkaline phosphatase-like"/>
    <property type="match status" value="1"/>
</dbReference>
<protein>
    <recommendedName>
        <fullName evidence="8">Sulfatase N-terminal domain-containing protein</fullName>
    </recommendedName>
</protein>
<dbReference type="EMBL" id="BRYB01002066">
    <property type="protein sequence ID" value="GMI39072.1"/>
    <property type="molecule type" value="Genomic_DNA"/>
</dbReference>
<feature type="signal peptide" evidence="7">
    <location>
        <begin position="1"/>
        <end position="16"/>
    </location>
</feature>
<dbReference type="CDD" id="cd16030">
    <property type="entry name" value="iduronate-2-sulfatase"/>
    <property type="match status" value="1"/>
</dbReference>
<dbReference type="PANTHER" id="PTHR45953:SF1">
    <property type="entry name" value="IDURONATE 2-SULFATASE"/>
    <property type="match status" value="1"/>
</dbReference>
<evidence type="ECO:0000256" key="1">
    <source>
        <dbReference type="ARBA" id="ARBA00001913"/>
    </source>
</evidence>
<evidence type="ECO:0000259" key="8">
    <source>
        <dbReference type="Pfam" id="PF00884"/>
    </source>
</evidence>
<gene>
    <name evidence="9" type="ORF">TeGR_g1626</name>
</gene>
<feature type="domain" description="Sulfatase N-terminal" evidence="8">
    <location>
        <begin position="28"/>
        <end position="389"/>
    </location>
</feature>
<keyword evidence="4 7" id="KW-0732">Signal</keyword>